<evidence type="ECO:0000313" key="2">
    <source>
        <dbReference type="Proteomes" id="UP001065298"/>
    </source>
</evidence>
<comment type="caution">
    <text evidence="1">The sequence shown here is derived from an EMBL/GenBank/DDBJ whole genome shotgun (WGS) entry which is preliminary data.</text>
</comment>
<dbReference type="Proteomes" id="UP001065298">
    <property type="component" value="Chromosome 5"/>
</dbReference>
<sequence>MWSRSCKVPRSCLLPFLGVFLFVIQLGLSLGDLPSVRLMQDTVCKSHYGITNDELLPEEECRGEEVQQELNTIVMGILISVTVSCESFKLNFEQDYNRGIGALVAFPLGILADRVGRVPILSLSILSMLLSQAYGMVICWQWKKIPVEALWGLGVPLLLGGGRSVAEAKVFAIIADVVPDKKRAVWFQWIAAAVLSGQLLGPLLAGVLVQPSIWLPLWISLGLITLGGAILAVFTPETLRRGQTPDIFNLDSNNPASRNAFNSRLAKENCSAWATLKFIFKRPMVWLLPGAVLTIPLATIQSDISIRLMPIQFDWRLDQSILLISLRSLATLFTLCVLLPAASYLWTKLSTITFPHQRDRIFARASSLLFLAGSTCMMMVSDETLVMAGLTVSALGSGLPTLCRAMLVGATGEERAGTMFGMLAVWEVLGFLGCEMGMGALFGVGLKTWIGMPFCLGMLVAFGMATATWIAPQRLPMARNTGRDVNSL</sequence>
<reference evidence="1" key="1">
    <citation type="submission" date="2022-06" db="EMBL/GenBank/DDBJ databases">
        <title>Fusarium solani species complex genomes reveal bases of compartmentalisation and animal pathogenesis.</title>
        <authorList>
            <person name="Tsai I.J."/>
        </authorList>
    </citation>
    <scope>NUCLEOTIDE SEQUENCE</scope>
    <source>
        <strain evidence="1">Fu6.1</strain>
    </source>
</reference>
<organism evidence="1 2">
    <name type="scientific">Fusarium keratoplasticum</name>
    <dbReference type="NCBI Taxonomy" id="1328300"/>
    <lineage>
        <taxon>Eukaryota</taxon>
        <taxon>Fungi</taxon>
        <taxon>Dikarya</taxon>
        <taxon>Ascomycota</taxon>
        <taxon>Pezizomycotina</taxon>
        <taxon>Sordariomycetes</taxon>
        <taxon>Hypocreomycetidae</taxon>
        <taxon>Hypocreales</taxon>
        <taxon>Nectriaceae</taxon>
        <taxon>Fusarium</taxon>
        <taxon>Fusarium solani species complex</taxon>
    </lineage>
</organism>
<evidence type="ECO:0000313" key="1">
    <source>
        <dbReference type="EMBL" id="KAI8669112.1"/>
    </source>
</evidence>
<dbReference type="EMBL" id="CM046507">
    <property type="protein sequence ID" value="KAI8669112.1"/>
    <property type="molecule type" value="Genomic_DNA"/>
</dbReference>
<proteinExistence type="predicted"/>
<protein>
    <submittedName>
        <fullName evidence="1">Uncharacterized protein</fullName>
    </submittedName>
</protein>
<accession>A0ACC0QVR1</accession>
<gene>
    <name evidence="1" type="ORF">NCS57_00725200</name>
</gene>
<name>A0ACC0QVR1_9HYPO</name>
<keyword evidence="2" id="KW-1185">Reference proteome</keyword>